<comment type="caution">
    <text evidence="1">The sequence shown here is derived from an EMBL/GenBank/DDBJ whole genome shotgun (WGS) entry which is preliminary data.</text>
</comment>
<sequence length="86" mass="9299">MKKIGVEKGLDNVAEFLTNEGYSVQMLSESIDDNISKLDGLDAIVAAGYNTNMLGYSDTETKAPVVNASGLSPQEVKDMLDRQTSR</sequence>
<evidence type="ECO:0000313" key="1">
    <source>
        <dbReference type="EMBL" id="MBU5438117.1"/>
    </source>
</evidence>
<dbReference type="InterPro" id="IPR005370">
    <property type="entry name" value="UPF0180"/>
</dbReference>
<dbReference type="Proteomes" id="UP000749471">
    <property type="component" value="Unassembled WGS sequence"/>
</dbReference>
<name>A0ABS6E5R3_9FIRM</name>
<protein>
    <submittedName>
        <fullName evidence="1">YkuS family protein</fullName>
    </submittedName>
</protein>
<evidence type="ECO:0000313" key="2">
    <source>
        <dbReference type="Proteomes" id="UP000749471"/>
    </source>
</evidence>
<dbReference type="RefSeq" id="WP_216518941.1">
    <property type="nucleotide sequence ID" value="NZ_JAHLPM010000006.1"/>
</dbReference>
<gene>
    <name evidence="1" type="ORF">KQI42_08865</name>
</gene>
<reference evidence="1 2" key="1">
    <citation type="submission" date="2021-06" db="EMBL/GenBank/DDBJ databases">
        <authorList>
            <person name="Sun Q."/>
            <person name="Li D."/>
        </authorList>
    </citation>
    <scope>NUCLEOTIDE SEQUENCE [LARGE SCALE GENOMIC DNA]</scope>
    <source>
        <strain evidence="1 2">MSJ-40</strain>
    </source>
</reference>
<organism evidence="1 2">
    <name type="scientific">Tissierella simiarum</name>
    <dbReference type="NCBI Taxonomy" id="2841534"/>
    <lineage>
        <taxon>Bacteria</taxon>
        <taxon>Bacillati</taxon>
        <taxon>Bacillota</taxon>
        <taxon>Tissierellia</taxon>
        <taxon>Tissierellales</taxon>
        <taxon>Tissierellaceae</taxon>
        <taxon>Tissierella</taxon>
    </lineage>
</organism>
<keyword evidence="2" id="KW-1185">Reference proteome</keyword>
<dbReference type="Pfam" id="PF03698">
    <property type="entry name" value="UPF0180"/>
    <property type="match status" value="1"/>
</dbReference>
<dbReference type="EMBL" id="JAHLPM010000006">
    <property type="protein sequence ID" value="MBU5438117.1"/>
    <property type="molecule type" value="Genomic_DNA"/>
</dbReference>
<proteinExistence type="predicted"/>
<accession>A0ABS6E5R3</accession>